<comment type="caution">
    <text evidence="1">Lacks conserved residue(s) required for the propagation of feature annotation.</text>
</comment>
<comment type="subcellular location">
    <subcellularLocation>
        <location evidence="1">Endoplasmic reticulum membrane</location>
        <topology evidence="1">Multi-pass membrane protein</topology>
    </subcellularLocation>
</comment>
<feature type="region of interest" description="Disordered" evidence="2">
    <location>
        <begin position="329"/>
        <end position="380"/>
    </location>
</feature>
<protein>
    <recommendedName>
        <fullName evidence="1">Endoplasmic reticulum junction formation protein lunapark</fullName>
    </recommendedName>
</protein>
<feature type="domain" description="Lunapark zinc ribbon" evidence="3">
    <location>
        <begin position="259"/>
        <end position="315"/>
    </location>
</feature>
<feature type="compositionally biased region" description="Basic and acidic residues" evidence="2">
    <location>
        <begin position="347"/>
        <end position="371"/>
    </location>
</feature>
<keyword evidence="1" id="KW-0863">Zinc-finger</keyword>
<dbReference type="InterPro" id="IPR019273">
    <property type="entry name" value="Lunapark_Znf"/>
</dbReference>
<feature type="compositionally biased region" description="Basic and acidic residues" evidence="2">
    <location>
        <begin position="153"/>
        <end position="165"/>
    </location>
</feature>
<dbReference type="AlphaFoldDB" id="A0A9W8YIS1"/>
<keyword evidence="1" id="KW-0256">Endoplasmic reticulum</keyword>
<evidence type="ECO:0000259" key="3">
    <source>
        <dbReference type="Pfam" id="PF10058"/>
    </source>
</evidence>
<keyword evidence="5" id="KW-1185">Reference proteome</keyword>
<dbReference type="InterPro" id="IPR040115">
    <property type="entry name" value="Lnp"/>
</dbReference>
<reference evidence="4" key="1">
    <citation type="submission" date="2022-10" db="EMBL/GenBank/DDBJ databases">
        <title>Tapping the CABI collections for fungal endophytes: first genome assemblies for Collariella, Neodidymelliopsis, Ascochyta clinopodiicola, Didymella pomorum, Didymosphaeria variabile, Neocosmospora piperis and Neocucurbitaria cava.</title>
        <authorList>
            <person name="Hill R."/>
        </authorList>
    </citation>
    <scope>NUCLEOTIDE SEQUENCE</scope>
    <source>
        <strain evidence="4">IMI 355082</strain>
    </source>
</reference>
<comment type="function">
    <text evidence="1">Plays a role in determining ER morphology.</text>
</comment>
<evidence type="ECO:0000313" key="5">
    <source>
        <dbReference type="Proteomes" id="UP001140453"/>
    </source>
</evidence>
<evidence type="ECO:0000313" key="4">
    <source>
        <dbReference type="EMBL" id="KAJ4386059.1"/>
    </source>
</evidence>
<dbReference type="OrthoDB" id="1725934at2759"/>
<organism evidence="4 5">
    <name type="scientific">Gnomoniopsis smithogilvyi</name>
    <dbReference type="NCBI Taxonomy" id="1191159"/>
    <lineage>
        <taxon>Eukaryota</taxon>
        <taxon>Fungi</taxon>
        <taxon>Dikarya</taxon>
        <taxon>Ascomycota</taxon>
        <taxon>Pezizomycotina</taxon>
        <taxon>Sordariomycetes</taxon>
        <taxon>Sordariomycetidae</taxon>
        <taxon>Diaporthales</taxon>
        <taxon>Gnomoniaceae</taxon>
        <taxon>Gnomoniopsis</taxon>
    </lineage>
</organism>
<evidence type="ECO:0000256" key="2">
    <source>
        <dbReference type="SAM" id="MobiDB-lite"/>
    </source>
</evidence>
<dbReference type="GO" id="GO:0098826">
    <property type="term" value="C:endoplasmic reticulum tubular network membrane"/>
    <property type="evidence" value="ECO:0007669"/>
    <property type="project" value="UniProtKB-UniRule"/>
</dbReference>
<comment type="domain">
    <text evidence="1">The C4-type zinc finger motif is necessary both for its ER three-way tubular junction localization and formation.</text>
</comment>
<keyword evidence="1" id="KW-1133">Transmembrane helix</keyword>
<name>A0A9W8YIS1_9PEZI</name>
<feature type="transmembrane region" description="Helical" evidence="1">
    <location>
        <begin position="47"/>
        <end position="70"/>
    </location>
</feature>
<dbReference type="GO" id="GO:1903373">
    <property type="term" value="P:positive regulation of endoplasmic reticulum tubular network organization"/>
    <property type="evidence" value="ECO:0007669"/>
    <property type="project" value="UniProtKB-UniRule"/>
</dbReference>
<gene>
    <name evidence="4" type="ORF">N0V93_008951</name>
</gene>
<keyword evidence="1" id="KW-0472">Membrane</keyword>
<feature type="region of interest" description="Disordered" evidence="2">
    <location>
        <begin position="144"/>
        <end position="253"/>
    </location>
</feature>
<proteinExistence type="inferred from homology"/>
<dbReference type="Pfam" id="PF10058">
    <property type="entry name" value="Zn_ribbon_10"/>
    <property type="match status" value="1"/>
</dbReference>
<dbReference type="Proteomes" id="UP001140453">
    <property type="component" value="Unassembled WGS sequence"/>
</dbReference>
<dbReference type="PANTHER" id="PTHR22166:SF12">
    <property type="entry name" value="ENDOPLASMIC RETICULUM JUNCTION FORMATION PROTEIN LUNAPARK"/>
    <property type="match status" value="1"/>
</dbReference>
<dbReference type="GO" id="GO:0071788">
    <property type="term" value="P:endoplasmic reticulum tubular network maintenance"/>
    <property type="evidence" value="ECO:0007669"/>
    <property type="project" value="UniProtKB-UniRule"/>
</dbReference>
<dbReference type="PANTHER" id="PTHR22166">
    <property type="entry name" value="ENDOPLASMIC RETICULUM JUNCTION FORMATION PROTEIN LUNAPARK"/>
    <property type="match status" value="1"/>
</dbReference>
<comment type="caution">
    <text evidence="4">The sequence shown here is derived from an EMBL/GenBank/DDBJ whole genome shotgun (WGS) entry which is preliminary data.</text>
</comment>
<accession>A0A9W8YIS1</accession>
<feature type="compositionally biased region" description="Polar residues" evidence="2">
    <location>
        <begin position="201"/>
        <end position="227"/>
    </location>
</feature>
<evidence type="ECO:0000256" key="1">
    <source>
        <dbReference type="RuleBase" id="RU367073"/>
    </source>
</evidence>
<sequence>MVSLWPWKKDDNSPSSFEKTLSTLSTKITNTQAQLDRTRASHRRLKVLSTLYLSFAYLVYAIVALLVVGWKNMGAYEWSGMAGGPVLIYLVRTIASTVYELRIESLNSKLKDQQAVRAKTIQKLKDATRYDSTMELLEKYGGGEVRAKGKKKSKDETADENETKSPGRQQQKRPDTGTRTNMPIPATANIQRHNMGPSHAGTPQQSGTGPYSTPQQHRGSPPNQQALEPSAEFSPNAFDTARPPPPAPGQQQYDVPSHWYDRIMDLLLGEDETAAKNRLVLICKRCRLVNGQAPPGTNSLAELGMWKCMGCGVENGEVDEGRRLVKEVLDRQGEGTSSDGGEESDVVDAHSVDTKKNDEKGDAKGGEDAPAVKRKAKGRK</sequence>
<keyword evidence="1" id="KW-0812">Transmembrane</keyword>
<keyword evidence="1" id="KW-0862">Zinc</keyword>
<dbReference type="EMBL" id="JAPEVB010000006">
    <property type="protein sequence ID" value="KAJ4386059.1"/>
    <property type="molecule type" value="Genomic_DNA"/>
</dbReference>
<comment type="similarity">
    <text evidence="1">Belongs to the lunapark family.</text>
</comment>
<dbReference type="GO" id="GO:0008270">
    <property type="term" value="F:zinc ion binding"/>
    <property type="evidence" value="ECO:0007669"/>
    <property type="project" value="UniProtKB-KW"/>
</dbReference>
<keyword evidence="1" id="KW-0479">Metal-binding</keyword>